<evidence type="ECO:0000256" key="1">
    <source>
        <dbReference type="SAM" id="SignalP"/>
    </source>
</evidence>
<sequence length="227" mass="23413">MNVPTARHPKPARLAACALVLCFCAFSPAVEAHALSSAAPVAPVAPPVGNGGFETPPTTGQAFQDTGSSLGAWKVTAGSVDLIGVGGPLLPAKGKQSLDLTGYRPGTIEQTIPTTAGRCYTVSFALAGNTFGPPVVKAGYARVTQGPLTVQKNFTFDITGKTPLNMGYVRERLHFCAEGPEATLSLVSTTNGAYGPAIDDVTVTPRLRFAEAETEAGARAETPRQNG</sequence>
<accession>A0A239MRW4</accession>
<reference evidence="3 4" key="1">
    <citation type="submission" date="2017-06" db="EMBL/GenBank/DDBJ databases">
        <authorList>
            <person name="Kim H.J."/>
            <person name="Triplett B.A."/>
        </authorList>
    </citation>
    <scope>NUCLEOTIDE SEQUENCE [LARGE SCALE GENOMIC DNA]</scope>
    <source>
        <strain evidence="3 4">CGMCC 4.2132</strain>
    </source>
</reference>
<dbReference type="AlphaFoldDB" id="A0A239MRW4"/>
<organism evidence="3 4">
    <name type="scientific">Streptosporangium subroseum</name>
    <dbReference type="NCBI Taxonomy" id="106412"/>
    <lineage>
        <taxon>Bacteria</taxon>
        <taxon>Bacillati</taxon>
        <taxon>Actinomycetota</taxon>
        <taxon>Actinomycetes</taxon>
        <taxon>Streptosporangiales</taxon>
        <taxon>Streptosporangiaceae</taxon>
        <taxon>Streptosporangium</taxon>
    </lineage>
</organism>
<keyword evidence="4" id="KW-1185">Reference proteome</keyword>
<dbReference type="NCBIfam" id="TIGR04362">
    <property type="entry name" value="choice_anch_C"/>
    <property type="match status" value="1"/>
</dbReference>
<dbReference type="EMBL" id="FZOD01000044">
    <property type="protein sequence ID" value="SNT45003.1"/>
    <property type="molecule type" value="Genomic_DNA"/>
</dbReference>
<proteinExistence type="predicted"/>
<feature type="domain" description="DUF642" evidence="2">
    <location>
        <begin position="49"/>
        <end position="203"/>
    </location>
</feature>
<feature type="signal peptide" evidence="1">
    <location>
        <begin position="1"/>
        <end position="32"/>
    </location>
</feature>
<name>A0A239MRW4_9ACTN</name>
<gene>
    <name evidence="3" type="ORF">SAMN05216276_104447</name>
</gene>
<evidence type="ECO:0000259" key="2">
    <source>
        <dbReference type="Pfam" id="PF04862"/>
    </source>
</evidence>
<feature type="chain" id="PRO_5039180610" evidence="1">
    <location>
        <begin position="33"/>
        <end position="227"/>
    </location>
</feature>
<keyword evidence="1" id="KW-0732">Signal</keyword>
<dbReference type="InterPro" id="IPR027576">
    <property type="entry name" value="Choice_anch_C_dom"/>
</dbReference>
<dbReference type="InterPro" id="IPR006946">
    <property type="entry name" value="DGR2-like_dom"/>
</dbReference>
<dbReference type="RefSeq" id="WP_089211215.1">
    <property type="nucleotide sequence ID" value="NZ_FZOD01000044.1"/>
</dbReference>
<protein>
    <submittedName>
        <fullName evidence="3">Choice-of-anchor C domain-containing protein</fullName>
    </submittedName>
</protein>
<dbReference type="Gene3D" id="2.60.120.260">
    <property type="entry name" value="Galactose-binding domain-like"/>
    <property type="match status" value="1"/>
</dbReference>
<dbReference type="Proteomes" id="UP000198282">
    <property type="component" value="Unassembled WGS sequence"/>
</dbReference>
<dbReference type="Pfam" id="PF04862">
    <property type="entry name" value="DUF642"/>
    <property type="match status" value="1"/>
</dbReference>
<evidence type="ECO:0000313" key="4">
    <source>
        <dbReference type="Proteomes" id="UP000198282"/>
    </source>
</evidence>
<evidence type="ECO:0000313" key="3">
    <source>
        <dbReference type="EMBL" id="SNT45003.1"/>
    </source>
</evidence>
<dbReference type="OrthoDB" id="3872034at2"/>